<dbReference type="Proteomes" id="UP000053732">
    <property type="component" value="Unassembled WGS sequence"/>
</dbReference>
<proteinExistence type="predicted"/>
<accession>A0A0G4P8I3</accession>
<name>A0A0G4P8I3_PENC3</name>
<reference evidence="1 2" key="1">
    <citation type="journal article" date="2014" name="Nat. Commun.">
        <title>Multiple recent horizontal transfers of a large genomic region in cheese making fungi.</title>
        <authorList>
            <person name="Cheeseman K."/>
            <person name="Ropars J."/>
            <person name="Renault P."/>
            <person name="Dupont J."/>
            <person name="Gouzy J."/>
            <person name="Branca A."/>
            <person name="Abraham A.L."/>
            <person name="Ceppi M."/>
            <person name="Conseiller E."/>
            <person name="Debuchy R."/>
            <person name="Malagnac F."/>
            <person name="Goarin A."/>
            <person name="Silar P."/>
            <person name="Lacoste S."/>
            <person name="Sallet E."/>
            <person name="Bensimon A."/>
            <person name="Giraud T."/>
            <person name="Brygoo Y."/>
        </authorList>
    </citation>
    <scope>NUCLEOTIDE SEQUENCE [LARGE SCALE GENOMIC DNA]</scope>
    <source>
        <strain evidence="2">FM 013</strain>
    </source>
</reference>
<dbReference type="STRING" id="1429867.A0A0G4P8I3"/>
<protein>
    <submittedName>
        <fullName evidence="1">Str. FM013</fullName>
    </submittedName>
</protein>
<dbReference type="AlphaFoldDB" id="A0A0G4P8I3"/>
<evidence type="ECO:0000313" key="1">
    <source>
        <dbReference type="EMBL" id="CRL22615.1"/>
    </source>
</evidence>
<organism evidence="1 2">
    <name type="scientific">Penicillium camemberti (strain FM 013)</name>
    <dbReference type="NCBI Taxonomy" id="1429867"/>
    <lineage>
        <taxon>Eukaryota</taxon>
        <taxon>Fungi</taxon>
        <taxon>Dikarya</taxon>
        <taxon>Ascomycota</taxon>
        <taxon>Pezizomycotina</taxon>
        <taxon>Eurotiomycetes</taxon>
        <taxon>Eurotiomycetidae</taxon>
        <taxon>Eurotiales</taxon>
        <taxon>Aspergillaceae</taxon>
        <taxon>Penicillium</taxon>
    </lineage>
</organism>
<dbReference type="EMBL" id="HG793141">
    <property type="protein sequence ID" value="CRL22615.1"/>
    <property type="molecule type" value="Genomic_DNA"/>
</dbReference>
<evidence type="ECO:0000313" key="2">
    <source>
        <dbReference type="Proteomes" id="UP000053732"/>
    </source>
</evidence>
<sequence length="343" mass="39953">MTTDTEEVLSDELIRLRISGGASGVDEGPTTSQSTLDELRKTTLQPALQTQKILEPIVPTHSFFDRAKELHQKHKWPEERFENFQRLLCGTRNFPCILLLNPKNDYLPFDEMVKVTRTLTWLKDTLEEIGLRLDDVIIMDLFPMLTDEWLDEHPDKRDRVIPEMFALTLDFIREFKLPIILSCQCFRPFQHERWGSFTHDMIPKLSSSMVSAERQTVFGFCFEEHFIHCVQGFHPAKLYHAGYEREQALDNTLRQIFYSLFEPCAPWQKENLDKSLRRKIEAIQILIKQLRQGAAEYDELRVRGHSPGMAQHRGGSLTAEQWDNPEKALNLIVQLLSPNTSKK</sequence>
<gene>
    <name evidence="1" type="ORF">PCAMFM013_S008g000044</name>
</gene>
<keyword evidence="2" id="KW-1185">Reference proteome</keyword>